<dbReference type="InterPro" id="IPR022666">
    <property type="entry name" value="Ribosomal_uL2_RNA-bd_dom"/>
</dbReference>
<dbReference type="PROSITE" id="PS00467">
    <property type="entry name" value="RIBOSOMAL_L2"/>
    <property type="match status" value="1"/>
</dbReference>
<accession>A0ABY0FJG5</accession>
<dbReference type="SUPFAM" id="SSF50104">
    <property type="entry name" value="Translation proteins SH3-like domain"/>
    <property type="match status" value="1"/>
</dbReference>
<dbReference type="InterPro" id="IPR002171">
    <property type="entry name" value="Ribosomal_uL2"/>
</dbReference>
<dbReference type="SMART" id="SM01383">
    <property type="entry name" value="Ribosomal_L2"/>
    <property type="match status" value="1"/>
</dbReference>
<dbReference type="Proteomes" id="UP001190925">
    <property type="component" value="Unassembled WGS sequence"/>
</dbReference>
<feature type="region of interest" description="Disordered" evidence="5">
    <location>
        <begin position="38"/>
        <end position="57"/>
    </location>
</feature>
<dbReference type="InterPro" id="IPR022669">
    <property type="entry name" value="Ribosomal_uL2_C"/>
</dbReference>
<dbReference type="GO" id="GO:0005840">
    <property type="term" value="C:ribosome"/>
    <property type="evidence" value="ECO:0007669"/>
    <property type="project" value="UniProtKB-KW"/>
</dbReference>
<proteinExistence type="inferred from homology"/>
<evidence type="ECO:0000256" key="5">
    <source>
        <dbReference type="SAM" id="MobiDB-lite"/>
    </source>
</evidence>
<feature type="domain" description="Large ribosomal subunit protein uL2 RNA-binding" evidence="7">
    <location>
        <begin position="42"/>
        <end position="117"/>
    </location>
</feature>
<gene>
    <name evidence="4 8" type="primary">rplB</name>
    <name evidence="8" type="ORF">G6CMJM_00472</name>
</gene>
<keyword evidence="4" id="KW-0699">rRNA-binding</keyword>
<evidence type="ECO:0000259" key="6">
    <source>
        <dbReference type="SMART" id="SM01382"/>
    </source>
</evidence>
<dbReference type="RefSeq" id="WP_129718873.1">
    <property type="nucleotide sequence ID" value="NZ_PRLK01000006.1"/>
</dbReference>
<evidence type="ECO:0000313" key="8">
    <source>
        <dbReference type="EMBL" id="RYC72545.1"/>
    </source>
</evidence>
<dbReference type="PANTHER" id="PTHR13691">
    <property type="entry name" value="RIBOSOMAL PROTEIN L2"/>
    <property type="match status" value="1"/>
</dbReference>
<feature type="region of interest" description="Disordered" evidence="5">
    <location>
        <begin position="1"/>
        <end position="23"/>
    </location>
</feature>
<evidence type="ECO:0000256" key="2">
    <source>
        <dbReference type="ARBA" id="ARBA00022980"/>
    </source>
</evidence>
<evidence type="ECO:0000259" key="7">
    <source>
        <dbReference type="SMART" id="SM01383"/>
    </source>
</evidence>
<dbReference type="SMART" id="SM01382">
    <property type="entry name" value="Ribosomal_L2_C"/>
    <property type="match status" value="1"/>
</dbReference>
<dbReference type="SUPFAM" id="SSF50249">
    <property type="entry name" value="Nucleic acid-binding proteins"/>
    <property type="match status" value="1"/>
</dbReference>
<dbReference type="Gene3D" id="4.10.950.10">
    <property type="entry name" value="Ribosomal protein L2, domain 3"/>
    <property type="match status" value="1"/>
</dbReference>
<dbReference type="InterPro" id="IPR022671">
    <property type="entry name" value="Ribosomal_uL2_CS"/>
</dbReference>
<dbReference type="Pfam" id="PF03947">
    <property type="entry name" value="Ribosomal_L2_C"/>
    <property type="match status" value="1"/>
</dbReference>
<dbReference type="HAMAP" id="MF_01320_B">
    <property type="entry name" value="Ribosomal_uL2_B"/>
    <property type="match status" value="1"/>
</dbReference>
<dbReference type="InterPro" id="IPR014726">
    <property type="entry name" value="Ribosomal_uL2_dom3"/>
</dbReference>
<comment type="similarity">
    <text evidence="1 4">Belongs to the universal ribosomal protein uL2 family.</text>
</comment>
<dbReference type="Gene3D" id="2.40.50.140">
    <property type="entry name" value="Nucleic acid-binding proteins"/>
    <property type="match status" value="1"/>
</dbReference>
<feature type="region of interest" description="Disordered" evidence="5">
    <location>
        <begin position="226"/>
        <end position="281"/>
    </location>
</feature>
<dbReference type="EMBL" id="PRLK01000006">
    <property type="protein sequence ID" value="RYC72545.1"/>
    <property type="molecule type" value="Genomic_DNA"/>
</dbReference>
<dbReference type="PIRSF" id="PIRSF002158">
    <property type="entry name" value="Ribosomal_L2"/>
    <property type="match status" value="1"/>
</dbReference>
<evidence type="ECO:0000256" key="3">
    <source>
        <dbReference type="ARBA" id="ARBA00023274"/>
    </source>
</evidence>
<comment type="function">
    <text evidence="4">One of the primary rRNA binding proteins. Required for association of the 30S and 50S subunits to form the 70S ribosome, for tRNA binding and peptide bond formation. It has been suggested to have peptidyltransferase activity; this is somewhat controversial. Makes several contacts with the 16S rRNA in the 70S ribosome.</text>
</comment>
<reference evidence="8 9" key="2">
    <citation type="journal article" date="2020" name="Cell Rep.">
        <title>Acquisition and Adaptation of Ultra-small Parasitic Reduced Genome Bacteria to Mammalian Hosts.</title>
        <authorList>
            <person name="McLean J.S."/>
            <person name="Bor B."/>
            <person name="Kerns K.A."/>
            <person name="Liu Q."/>
            <person name="To T.T."/>
            <person name="Solden L."/>
            <person name="Hendrickson E.L."/>
            <person name="Wrighton K."/>
            <person name="Shi W."/>
            <person name="He X."/>
        </authorList>
    </citation>
    <scope>NUCLEOTIDE SEQUENCE [LARGE SCALE GENOMIC DNA]</scope>
    <source>
        <strain evidence="8 9">TM7_CMJM_G6_1_HOT_870</strain>
    </source>
</reference>
<evidence type="ECO:0000313" key="9">
    <source>
        <dbReference type="Proteomes" id="UP001190925"/>
    </source>
</evidence>
<dbReference type="Pfam" id="PF00181">
    <property type="entry name" value="Ribosomal_L2_N"/>
    <property type="match status" value="1"/>
</dbReference>
<evidence type="ECO:0000256" key="1">
    <source>
        <dbReference type="ARBA" id="ARBA00005636"/>
    </source>
</evidence>
<dbReference type="PANTHER" id="PTHR13691:SF5">
    <property type="entry name" value="LARGE RIBOSOMAL SUBUNIT PROTEIN UL2M"/>
    <property type="match status" value="1"/>
</dbReference>
<comment type="caution">
    <text evidence="8">The sequence shown here is derived from an EMBL/GenBank/DDBJ whole genome shotgun (WGS) entry which is preliminary data.</text>
</comment>
<keyword evidence="2 4" id="KW-0689">Ribosomal protein</keyword>
<keyword evidence="3 4" id="KW-0687">Ribonucleoprotein</keyword>
<keyword evidence="4" id="KW-0694">RNA-binding</keyword>
<dbReference type="InterPro" id="IPR005880">
    <property type="entry name" value="Ribosomal_uL2_bac/org-type"/>
</dbReference>
<comment type="subunit">
    <text evidence="4">Part of the 50S ribosomal subunit. Forms a bridge to the 30S subunit in the 70S ribosome.</text>
</comment>
<reference evidence="8 9" key="1">
    <citation type="journal article" date="2018" name="bioRxiv">
        <title>Evidence of independent acquisition and adaption of ultra-small bacteria to human hosts across the highly diverse yet reduced genomes of the phylum Saccharibacteria.</title>
        <authorList>
            <person name="McLean J.S."/>
            <person name="Bor B."/>
            <person name="To T.T."/>
            <person name="Liu Q."/>
            <person name="Kearns K.A."/>
            <person name="Solden L.M."/>
            <person name="Wrighton K.C."/>
            <person name="He X."/>
            <person name="Shi W."/>
        </authorList>
    </citation>
    <scope>NUCLEOTIDE SEQUENCE [LARGE SCALE GENOMIC DNA]</scope>
    <source>
        <strain evidence="8 9">TM7_CMJM_G6_1_HOT_870</strain>
    </source>
</reference>
<evidence type="ECO:0000256" key="4">
    <source>
        <dbReference type="HAMAP-Rule" id="MF_01320"/>
    </source>
</evidence>
<dbReference type="InterPro" id="IPR012340">
    <property type="entry name" value="NA-bd_OB-fold"/>
</dbReference>
<feature type="domain" description="Large ribosomal subunit protein uL2 C-terminal" evidence="6">
    <location>
        <begin position="124"/>
        <end position="254"/>
    </location>
</feature>
<dbReference type="InterPro" id="IPR008991">
    <property type="entry name" value="Translation_prot_SH3-like_sf"/>
</dbReference>
<name>A0ABY0FJG5_9BACT</name>
<protein>
    <recommendedName>
        <fullName evidence="4">Large ribosomal subunit protein uL2</fullName>
    </recommendedName>
</protein>
<dbReference type="InterPro" id="IPR014722">
    <property type="entry name" value="Rib_uL2_dom2"/>
</dbReference>
<organism evidence="8 9">
    <name type="scientific">Candidatus Nanogingivalis gingivitcus</name>
    <dbReference type="NCBI Taxonomy" id="2171992"/>
    <lineage>
        <taxon>Bacteria</taxon>
        <taxon>Candidatus Saccharimonadota</taxon>
        <taxon>Candidatus Nanosyncoccalia</taxon>
        <taxon>Candidatus Nanogingivales</taxon>
        <taxon>Candidatus Nanogingivalaceae</taxon>
        <taxon>Candidatus Nanogingivalis</taxon>
    </lineage>
</organism>
<dbReference type="NCBIfam" id="TIGR01171">
    <property type="entry name" value="rplB_bact"/>
    <property type="match status" value="1"/>
</dbReference>
<dbReference type="Gene3D" id="2.30.30.30">
    <property type="match status" value="1"/>
</dbReference>
<sequence>MAIKKYNPTTPARRGMTTEDYSEITTKKPLKSLLKAKKQNAGRNNSGRITVRHRGGGVKRHYRLVTHKLPTGLTLTVREIEYDPNRSARIARVQDQNGKFYYVLADTSMVQGKVFQTGKTDIEIEASNRMPLSEIPVGSLIYAIEITAGKGAQMVRSAGAKAQLMAKEGEYAQVKLPSGEVRKFRLECEATIGTVGNIQHQNVKIGSAGRNRRKGIRPTVRGVVMNAVDHPHGGGDGGRHGIGRATPRTPWGQPTLGYKTRRRKSTNKFIVKSRHEAKRRK</sequence>
<feature type="compositionally biased region" description="Basic and acidic residues" evidence="5">
    <location>
        <begin position="229"/>
        <end position="239"/>
    </location>
</feature>
<keyword evidence="9" id="KW-1185">Reference proteome</keyword>
<feature type="compositionally biased region" description="Basic residues" evidence="5">
    <location>
        <begin position="259"/>
        <end position="281"/>
    </location>
</feature>